<dbReference type="Pfam" id="PF16011">
    <property type="entry name" value="CBM9_2"/>
    <property type="match status" value="1"/>
</dbReference>
<dbReference type="InterPro" id="IPR010502">
    <property type="entry name" value="Carb-bd_dom_fam9"/>
</dbReference>
<protein>
    <recommendedName>
        <fullName evidence="1">Carbohydrate-binding domain-containing protein</fullName>
    </recommendedName>
</protein>
<comment type="caution">
    <text evidence="2">The sequence shown here is derived from an EMBL/GenBank/DDBJ whole genome shotgun (WGS) entry which is preliminary data.</text>
</comment>
<gene>
    <name evidence="2" type="ORF">M9Y10_018345</name>
</gene>
<evidence type="ECO:0000259" key="1">
    <source>
        <dbReference type="Pfam" id="PF16011"/>
    </source>
</evidence>
<evidence type="ECO:0000313" key="3">
    <source>
        <dbReference type="Proteomes" id="UP001470230"/>
    </source>
</evidence>
<organism evidence="2 3">
    <name type="scientific">Tritrichomonas musculus</name>
    <dbReference type="NCBI Taxonomy" id="1915356"/>
    <lineage>
        <taxon>Eukaryota</taxon>
        <taxon>Metamonada</taxon>
        <taxon>Parabasalia</taxon>
        <taxon>Tritrichomonadida</taxon>
        <taxon>Tritrichomonadidae</taxon>
        <taxon>Tritrichomonas</taxon>
    </lineage>
</organism>
<sequence length="210" mass="24453">MYAPFIEELDSSNLQQASRLLLQIKPEFVSCNNWYDQFPETPKVIVRVAHNNSEIFVRFDVEERFTAARIESDNGKVWFDSTCEFFINFNDLEYYNIEMTCIGKVLLGFHNRLIDYNVLGSTDSIKRLSSLGTNTFNERIGDNKWNLTYSIPLSAFWKHNLTSLHGVNARCNFYKCGDGLTKPHFLSWAPISSPKPFFHLPQFFGDIYFE</sequence>
<evidence type="ECO:0000313" key="2">
    <source>
        <dbReference type="EMBL" id="KAK8850221.1"/>
    </source>
</evidence>
<proteinExistence type="predicted"/>
<keyword evidence="3" id="KW-1185">Reference proteome</keyword>
<dbReference type="SUPFAM" id="SSF49344">
    <property type="entry name" value="CBD9-like"/>
    <property type="match status" value="1"/>
</dbReference>
<feature type="domain" description="Carbohydrate-binding" evidence="1">
    <location>
        <begin position="28"/>
        <end position="209"/>
    </location>
</feature>
<dbReference type="Proteomes" id="UP001470230">
    <property type="component" value="Unassembled WGS sequence"/>
</dbReference>
<reference evidence="2 3" key="1">
    <citation type="submission" date="2024-04" db="EMBL/GenBank/DDBJ databases">
        <title>Tritrichomonas musculus Genome.</title>
        <authorList>
            <person name="Alves-Ferreira E."/>
            <person name="Grigg M."/>
            <person name="Lorenzi H."/>
            <person name="Galac M."/>
        </authorList>
    </citation>
    <scope>NUCLEOTIDE SEQUENCE [LARGE SCALE GENOMIC DNA]</scope>
    <source>
        <strain evidence="2 3">EAF2021</strain>
    </source>
</reference>
<dbReference type="CDD" id="cd09620">
    <property type="entry name" value="CBM9_like_3"/>
    <property type="match status" value="1"/>
</dbReference>
<accession>A0ABR2HNC2</accession>
<dbReference type="EMBL" id="JAPFFF010000024">
    <property type="protein sequence ID" value="KAK8850221.1"/>
    <property type="molecule type" value="Genomic_DNA"/>
</dbReference>
<dbReference type="Gene3D" id="2.60.40.1190">
    <property type="match status" value="1"/>
</dbReference>
<name>A0ABR2HNC2_9EUKA</name>